<evidence type="ECO:0000256" key="5">
    <source>
        <dbReference type="SAM" id="MobiDB-lite"/>
    </source>
</evidence>
<organism evidence="7 8">
    <name type="scientific">[Myrmecia] bisecta</name>
    <dbReference type="NCBI Taxonomy" id="41462"/>
    <lineage>
        <taxon>Eukaryota</taxon>
        <taxon>Viridiplantae</taxon>
        <taxon>Chlorophyta</taxon>
        <taxon>core chlorophytes</taxon>
        <taxon>Trebouxiophyceae</taxon>
        <taxon>Trebouxiales</taxon>
        <taxon>Trebouxiaceae</taxon>
        <taxon>Myrmecia</taxon>
    </lineage>
</organism>
<protein>
    <recommendedName>
        <fullName evidence="6">RING-type domain-containing protein</fullName>
    </recommendedName>
</protein>
<dbReference type="InterPro" id="IPR007621">
    <property type="entry name" value="TPM_dom"/>
</dbReference>
<dbReference type="InterPro" id="IPR013083">
    <property type="entry name" value="Znf_RING/FYVE/PHD"/>
</dbReference>
<dbReference type="SUPFAM" id="SSF57850">
    <property type="entry name" value="RING/U-box"/>
    <property type="match status" value="1"/>
</dbReference>
<keyword evidence="2 4" id="KW-0863">Zinc-finger</keyword>
<dbReference type="Proteomes" id="UP001489004">
    <property type="component" value="Unassembled WGS sequence"/>
</dbReference>
<keyword evidence="8" id="KW-1185">Reference proteome</keyword>
<feature type="domain" description="RING-type" evidence="6">
    <location>
        <begin position="303"/>
        <end position="328"/>
    </location>
</feature>
<dbReference type="Pfam" id="PF04536">
    <property type="entry name" value="TPM_phosphatase"/>
    <property type="match status" value="1"/>
</dbReference>
<dbReference type="AlphaFoldDB" id="A0AAW1PNT1"/>
<keyword evidence="3" id="KW-0862">Zinc</keyword>
<evidence type="ECO:0000256" key="3">
    <source>
        <dbReference type="ARBA" id="ARBA00022833"/>
    </source>
</evidence>
<feature type="compositionally biased region" description="Basic residues" evidence="5">
    <location>
        <begin position="266"/>
        <end position="275"/>
    </location>
</feature>
<dbReference type="PANTHER" id="PTHR33748:SF5">
    <property type="entry name" value="GROUND-LIKE DOMAIN-CONTAINING PROTEIN"/>
    <property type="match status" value="1"/>
</dbReference>
<dbReference type="PANTHER" id="PTHR33748">
    <property type="entry name" value="PROTEIN CBG04600"/>
    <property type="match status" value="1"/>
</dbReference>
<dbReference type="PROSITE" id="PS50089">
    <property type="entry name" value="ZF_RING_2"/>
    <property type="match status" value="1"/>
</dbReference>
<dbReference type="InterPro" id="IPR001841">
    <property type="entry name" value="Znf_RING"/>
</dbReference>
<evidence type="ECO:0000313" key="7">
    <source>
        <dbReference type="EMBL" id="KAK9815261.1"/>
    </source>
</evidence>
<dbReference type="GO" id="GO:0008270">
    <property type="term" value="F:zinc ion binding"/>
    <property type="evidence" value="ECO:0007669"/>
    <property type="project" value="UniProtKB-KW"/>
</dbReference>
<evidence type="ECO:0000259" key="6">
    <source>
        <dbReference type="PROSITE" id="PS50089"/>
    </source>
</evidence>
<evidence type="ECO:0000256" key="1">
    <source>
        <dbReference type="ARBA" id="ARBA00022723"/>
    </source>
</evidence>
<dbReference type="Gene3D" id="3.30.40.10">
    <property type="entry name" value="Zinc/RING finger domain, C3HC4 (zinc finger)"/>
    <property type="match status" value="1"/>
</dbReference>
<feature type="compositionally biased region" description="Gly residues" evidence="5">
    <location>
        <begin position="433"/>
        <end position="452"/>
    </location>
</feature>
<evidence type="ECO:0000313" key="8">
    <source>
        <dbReference type="Proteomes" id="UP001489004"/>
    </source>
</evidence>
<comment type="caution">
    <text evidence="7">The sequence shown here is derived from an EMBL/GenBank/DDBJ whole genome shotgun (WGS) entry which is preliminary data.</text>
</comment>
<evidence type="ECO:0000256" key="4">
    <source>
        <dbReference type="PROSITE-ProRule" id="PRU00175"/>
    </source>
</evidence>
<proteinExistence type="predicted"/>
<feature type="region of interest" description="Disordered" evidence="5">
    <location>
        <begin position="423"/>
        <end position="452"/>
    </location>
</feature>
<dbReference type="GO" id="GO:0016020">
    <property type="term" value="C:membrane"/>
    <property type="evidence" value="ECO:0007669"/>
    <property type="project" value="TreeGrafter"/>
</dbReference>
<dbReference type="SMART" id="SM00184">
    <property type="entry name" value="RING"/>
    <property type="match status" value="1"/>
</dbReference>
<keyword evidence="1" id="KW-0479">Metal-binding</keyword>
<name>A0AAW1PNT1_9CHLO</name>
<feature type="region of interest" description="Disordered" evidence="5">
    <location>
        <begin position="232"/>
        <end position="295"/>
    </location>
</feature>
<accession>A0AAW1PNT1</accession>
<evidence type="ECO:0000256" key="2">
    <source>
        <dbReference type="ARBA" id="ARBA00022771"/>
    </source>
</evidence>
<dbReference type="InterPro" id="IPR017907">
    <property type="entry name" value="Znf_RING_CS"/>
</dbReference>
<sequence length="452" mass="48777">MRLDGVLSFSGANVVEGVIKAIALSEDPYAPAKCSTQLSAGSRGYKVAVAVMQQMQLQDGLDAAQQAEVFAKALHDAWGVGDASCNNGVLLLLSKGDRQVYMSVGSGATALLTPDRIAGIIEAIKPDLRAGKFDQGIQRAVVETGLVLAGQEGEPESGGSNWWELSFVGMFFAAFGYLWYRASSQSRRRRGDFRRCQDLLARLKREQAEAIKTQRYPSASCPVCFADFDTPAEDGSPVEPSAPPLPAEDQASGSGNSAEQEEGIKGNHKHLHKAGSQKEPLLSKGDADSDAQQAQRAVTPLTLPCHHVICETCLTRWLEESDNCPICRASMGTSDPRPNTRRFSAPHQQRDVYIARDNRRPPAYDPCFYQSELQYRLHNLHMQYPDFVTPHIINIWTNQVVHGGGVITPETTVEFQMNDPTTQQHYASSGASGSAGFGGGSSFGGGGGGGSW</sequence>
<reference evidence="7 8" key="1">
    <citation type="journal article" date="2024" name="Nat. Commun.">
        <title>Phylogenomics reveals the evolutionary origins of lichenization in chlorophyte algae.</title>
        <authorList>
            <person name="Puginier C."/>
            <person name="Libourel C."/>
            <person name="Otte J."/>
            <person name="Skaloud P."/>
            <person name="Haon M."/>
            <person name="Grisel S."/>
            <person name="Petersen M."/>
            <person name="Berrin J.G."/>
            <person name="Delaux P.M."/>
            <person name="Dal Grande F."/>
            <person name="Keller J."/>
        </authorList>
    </citation>
    <scope>NUCLEOTIDE SEQUENCE [LARGE SCALE GENOMIC DNA]</scope>
    <source>
        <strain evidence="7 8">SAG 2043</strain>
    </source>
</reference>
<dbReference type="Gene3D" id="3.10.310.50">
    <property type="match status" value="1"/>
</dbReference>
<dbReference type="EMBL" id="JALJOR010000006">
    <property type="protein sequence ID" value="KAK9815261.1"/>
    <property type="molecule type" value="Genomic_DNA"/>
</dbReference>
<gene>
    <name evidence="7" type="ORF">WJX72_000811</name>
</gene>
<dbReference type="PROSITE" id="PS00518">
    <property type="entry name" value="ZF_RING_1"/>
    <property type="match status" value="1"/>
</dbReference>
<dbReference type="Pfam" id="PF13639">
    <property type="entry name" value="zf-RING_2"/>
    <property type="match status" value="1"/>
</dbReference>